<protein>
    <submittedName>
        <fullName evidence="2">Uncharacterized protein</fullName>
    </submittedName>
</protein>
<comment type="caution">
    <text evidence="2">The sequence shown here is derived from an EMBL/GenBank/DDBJ whole genome shotgun (WGS) entry which is preliminary data.</text>
</comment>
<sequence length="95" mass="10422">MRKAIKIAAFIAALCTASAYAQTQSAAPTGESAKRSLCRSQILSSEFFRNHYTECLGDGRMSVEEMLKKYRVVAVSQSTGATGMIYITYAVERLD</sequence>
<reference evidence="2 3" key="1">
    <citation type="submission" date="2024-02" db="EMBL/GenBank/DDBJ databases">
        <title>New thermophilic sulfur-oxidizing bacteria from a hot springs of the Uzon caldera (Kamchatka, Russia).</title>
        <authorList>
            <person name="Dukat A.M."/>
            <person name="Elcheninov A.G."/>
            <person name="Frolov E.N."/>
        </authorList>
    </citation>
    <scope>NUCLEOTIDE SEQUENCE [LARGE SCALE GENOMIC DNA]</scope>
    <source>
        <strain evidence="2 3">AK1</strain>
    </source>
</reference>
<accession>A0ABV0EGA0</accession>
<keyword evidence="1" id="KW-0732">Signal</keyword>
<name>A0ABV0EGA0_9BURK</name>
<feature type="signal peptide" evidence="1">
    <location>
        <begin position="1"/>
        <end position="21"/>
    </location>
</feature>
<dbReference type="EMBL" id="JBAJEX010000009">
    <property type="protein sequence ID" value="MEO1767695.1"/>
    <property type="molecule type" value="Genomic_DNA"/>
</dbReference>
<evidence type="ECO:0000256" key="1">
    <source>
        <dbReference type="SAM" id="SignalP"/>
    </source>
</evidence>
<evidence type="ECO:0000313" key="2">
    <source>
        <dbReference type="EMBL" id="MEO1767695.1"/>
    </source>
</evidence>
<feature type="chain" id="PRO_5046042363" evidence="1">
    <location>
        <begin position="22"/>
        <end position="95"/>
    </location>
</feature>
<dbReference type="Proteomes" id="UP001482231">
    <property type="component" value="Unassembled WGS sequence"/>
</dbReference>
<dbReference type="RefSeq" id="WP_347308807.1">
    <property type="nucleotide sequence ID" value="NZ_JBAJEX010000009.1"/>
</dbReference>
<keyword evidence="3" id="KW-1185">Reference proteome</keyword>
<evidence type="ECO:0000313" key="3">
    <source>
        <dbReference type="Proteomes" id="UP001482231"/>
    </source>
</evidence>
<proteinExistence type="predicted"/>
<gene>
    <name evidence="2" type="ORF">V6E02_10780</name>
</gene>
<organism evidence="2 3">
    <name type="scientific">Thiobacter aerophilum</name>
    <dbReference type="NCBI Taxonomy" id="3121275"/>
    <lineage>
        <taxon>Bacteria</taxon>
        <taxon>Pseudomonadati</taxon>
        <taxon>Pseudomonadota</taxon>
        <taxon>Betaproteobacteria</taxon>
        <taxon>Burkholderiales</taxon>
        <taxon>Thiobacteraceae</taxon>
        <taxon>Thiobacter</taxon>
    </lineage>
</organism>